<dbReference type="Pfam" id="PF05653">
    <property type="entry name" value="Mg_trans_NIPA"/>
    <property type="match status" value="1"/>
</dbReference>
<feature type="compositionally biased region" description="Polar residues" evidence="6">
    <location>
        <begin position="373"/>
        <end position="383"/>
    </location>
</feature>
<comment type="subcellular location">
    <subcellularLocation>
        <location evidence="1">Membrane</location>
        <topology evidence="1">Multi-pass membrane protein</topology>
    </subcellularLocation>
</comment>
<evidence type="ECO:0000256" key="2">
    <source>
        <dbReference type="ARBA" id="ARBA00007230"/>
    </source>
</evidence>
<dbReference type="SUPFAM" id="SSF103481">
    <property type="entry name" value="Multidrug resistance efflux transporter EmrE"/>
    <property type="match status" value="1"/>
</dbReference>
<protein>
    <recommendedName>
        <fullName evidence="10">Magnesium transporter NIPA2</fullName>
    </recommendedName>
</protein>
<dbReference type="PANTHER" id="PTHR12570:SF92">
    <property type="entry name" value="SPICHTHYIN, ISOFORM B"/>
    <property type="match status" value="1"/>
</dbReference>
<dbReference type="GO" id="GO:0015095">
    <property type="term" value="F:magnesium ion transmembrane transporter activity"/>
    <property type="evidence" value="ECO:0007669"/>
    <property type="project" value="InterPro"/>
</dbReference>
<comment type="caution">
    <text evidence="8">The sequence shown here is derived from an EMBL/GenBank/DDBJ whole genome shotgun (WGS) entry which is preliminary data.</text>
</comment>
<keyword evidence="4 7" id="KW-1133">Transmembrane helix</keyword>
<feature type="transmembrane region" description="Helical" evidence="7">
    <location>
        <begin position="294"/>
        <end position="315"/>
    </location>
</feature>
<dbReference type="GO" id="GO:0016020">
    <property type="term" value="C:membrane"/>
    <property type="evidence" value="ECO:0007669"/>
    <property type="project" value="UniProtKB-SubCell"/>
</dbReference>
<evidence type="ECO:0000313" key="8">
    <source>
        <dbReference type="EMBL" id="KAK8384533.1"/>
    </source>
</evidence>
<dbReference type="InterPro" id="IPR037185">
    <property type="entry name" value="EmrE-like"/>
</dbReference>
<keyword evidence="9" id="KW-1185">Reference proteome</keyword>
<evidence type="ECO:0000256" key="4">
    <source>
        <dbReference type="ARBA" id="ARBA00022989"/>
    </source>
</evidence>
<dbReference type="AlphaFoldDB" id="A0AAW0TB57"/>
<feature type="region of interest" description="Disordered" evidence="6">
    <location>
        <begin position="367"/>
        <end position="394"/>
    </location>
</feature>
<organism evidence="8 9">
    <name type="scientific">Scylla paramamosain</name>
    <name type="common">Mud crab</name>
    <dbReference type="NCBI Taxonomy" id="85552"/>
    <lineage>
        <taxon>Eukaryota</taxon>
        <taxon>Metazoa</taxon>
        <taxon>Ecdysozoa</taxon>
        <taxon>Arthropoda</taxon>
        <taxon>Crustacea</taxon>
        <taxon>Multicrustacea</taxon>
        <taxon>Malacostraca</taxon>
        <taxon>Eumalacostraca</taxon>
        <taxon>Eucarida</taxon>
        <taxon>Decapoda</taxon>
        <taxon>Pleocyemata</taxon>
        <taxon>Brachyura</taxon>
        <taxon>Eubrachyura</taxon>
        <taxon>Portunoidea</taxon>
        <taxon>Portunidae</taxon>
        <taxon>Portuninae</taxon>
        <taxon>Scylla</taxon>
    </lineage>
</organism>
<comment type="similarity">
    <text evidence="2">Belongs to the NIPA family.</text>
</comment>
<feature type="transmembrane region" description="Helical" evidence="7">
    <location>
        <begin position="327"/>
        <end position="346"/>
    </location>
</feature>
<sequence>MTENSTVHPSNINLSLPLFLRLVHSAQPPPLRIIDVRQAMALPATPVTEVVAYKQDLYIGLGMSISSSVFIGGSFILKKKSLLALGKSGGVRAGAGGFGYLRHWLWWAGLLSMGFGEALNFVAYAFAPATLVTPLGALSVIVTALFSQYFLGEALNVLGKIGCSLCLLGATVVVIHAPKEAEVTSMEELANKLVDPVFLVYVAVVVAAALLLILHFGPRQGSRNVTIYIAICSLIGGFSVLGCKAIGLAVKETINGSNEFRNWITWLAVFSLIVCVSTQMNYLNKALDIFNTSLVTPVYYVFFTACVILSSAMLFKEWKGLPATDVIGVLSGFFTVVIGIFILHAFKDMDVTWMGMSAMLQAGDGRRGGTSELLDQTDSSPDHLSSLVEEEEGLITSEPLSYGSNKRAY</sequence>
<dbReference type="Proteomes" id="UP001487740">
    <property type="component" value="Unassembled WGS sequence"/>
</dbReference>
<dbReference type="EMBL" id="JARAKH010000034">
    <property type="protein sequence ID" value="KAK8384533.1"/>
    <property type="molecule type" value="Genomic_DNA"/>
</dbReference>
<feature type="transmembrane region" description="Helical" evidence="7">
    <location>
        <begin position="121"/>
        <end position="145"/>
    </location>
</feature>
<proteinExistence type="inferred from homology"/>
<evidence type="ECO:0000313" key="9">
    <source>
        <dbReference type="Proteomes" id="UP001487740"/>
    </source>
</evidence>
<feature type="transmembrane region" description="Helical" evidence="7">
    <location>
        <begin position="157"/>
        <end position="177"/>
    </location>
</feature>
<evidence type="ECO:0000256" key="3">
    <source>
        <dbReference type="ARBA" id="ARBA00022692"/>
    </source>
</evidence>
<evidence type="ECO:0000256" key="1">
    <source>
        <dbReference type="ARBA" id="ARBA00004141"/>
    </source>
</evidence>
<feature type="transmembrane region" description="Helical" evidence="7">
    <location>
        <begin position="57"/>
        <end position="77"/>
    </location>
</feature>
<evidence type="ECO:0008006" key="10">
    <source>
        <dbReference type="Google" id="ProtNLM"/>
    </source>
</evidence>
<dbReference type="PANTHER" id="PTHR12570">
    <property type="match status" value="1"/>
</dbReference>
<accession>A0AAW0TB57</accession>
<gene>
    <name evidence="8" type="ORF">O3P69_014244</name>
</gene>
<evidence type="ECO:0000256" key="5">
    <source>
        <dbReference type="ARBA" id="ARBA00023136"/>
    </source>
</evidence>
<evidence type="ECO:0000256" key="6">
    <source>
        <dbReference type="SAM" id="MobiDB-lite"/>
    </source>
</evidence>
<keyword evidence="5 7" id="KW-0472">Membrane</keyword>
<feature type="transmembrane region" description="Helical" evidence="7">
    <location>
        <begin position="89"/>
        <end position="109"/>
    </location>
</feature>
<dbReference type="InterPro" id="IPR008521">
    <property type="entry name" value="Mg_trans_NIPA"/>
</dbReference>
<feature type="transmembrane region" description="Helical" evidence="7">
    <location>
        <begin position="263"/>
        <end position="282"/>
    </location>
</feature>
<keyword evidence="3 7" id="KW-0812">Transmembrane</keyword>
<feature type="transmembrane region" description="Helical" evidence="7">
    <location>
        <begin position="228"/>
        <end position="251"/>
    </location>
</feature>
<reference evidence="8 9" key="1">
    <citation type="submission" date="2023-03" db="EMBL/GenBank/DDBJ databases">
        <title>High-quality genome of Scylla paramamosain provides insights in environmental adaptation.</title>
        <authorList>
            <person name="Zhang L."/>
        </authorList>
    </citation>
    <scope>NUCLEOTIDE SEQUENCE [LARGE SCALE GENOMIC DNA]</scope>
    <source>
        <strain evidence="8">LZ_2023a</strain>
        <tissue evidence="8">Muscle</tissue>
    </source>
</reference>
<name>A0AAW0TB57_SCYPA</name>
<feature type="transmembrane region" description="Helical" evidence="7">
    <location>
        <begin position="197"/>
        <end position="216"/>
    </location>
</feature>
<evidence type="ECO:0000256" key="7">
    <source>
        <dbReference type="SAM" id="Phobius"/>
    </source>
</evidence>